<keyword evidence="4 6" id="KW-1133">Transmembrane helix</keyword>
<dbReference type="STRING" id="28066.RF819_16395"/>
<evidence type="ECO:0008006" key="9">
    <source>
        <dbReference type="Google" id="ProtNLM"/>
    </source>
</evidence>
<comment type="caution">
    <text evidence="7">The sequence shown here is derived from an EMBL/GenBank/DDBJ whole genome shotgun (WGS) entry which is preliminary data.</text>
</comment>
<dbReference type="InterPro" id="IPR005899">
    <property type="entry name" value="Na_pump_deCOase"/>
</dbReference>
<evidence type="ECO:0000256" key="3">
    <source>
        <dbReference type="ARBA" id="ARBA00022692"/>
    </source>
</evidence>
<evidence type="ECO:0000313" key="8">
    <source>
        <dbReference type="Proteomes" id="UP000190750"/>
    </source>
</evidence>
<dbReference type="RefSeq" id="WP_078365956.1">
    <property type="nucleotide sequence ID" value="NZ_MTJN01000002.1"/>
</dbReference>
<accession>A0A1T1AVF0</accession>
<dbReference type="OrthoDB" id="5148111at2"/>
<evidence type="ECO:0000256" key="2">
    <source>
        <dbReference type="ARBA" id="ARBA00022475"/>
    </source>
</evidence>
<sequence length="134" mass="14461">MENLAWGLQMTVLGMGLVFALLGLLWGLLTLVLVLDKEPVTKVSAETSNALAERIAAVAEEAVGAQVPERPSVNGLPADLVAAILVATMKHKLTLRRQAAPVMRSNWPGSQLFASRWVTAGRAQQNHSWQPRGK</sequence>
<dbReference type="EMBL" id="MTJN01000002">
    <property type="protein sequence ID" value="OOV08089.1"/>
    <property type="molecule type" value="Genomic_DNA"/>
</dbReference>
<dbReference type="Proteomes" id="UP000190750">
    <property type="component" value="Unassembled WGS sequence"/>
</dbReference>
<keyword evidence="5 6" id="KW-0472">Membrane</keyword>
<organism evidence="7 8">
    <name type="scientific">Rhodoferax fermentans</name>
    <dbReference type="NCBI Taxonomy" id="28066"/>
    <lineage>
        <taxon>Bacteria</taxon>
        <taxon>Pseudomonadati</taxon>
        <taxon>Pseudomonadota</taxon>
        <taxon>Betaproteobacteria</taxon>
        <taxon>Burkholderiales</taxon>
        <taxon>Comamonadaceae</taxon>
        <taxon>Rhodoferax</taxon>
    </lineage>
</organism>
<keyword evidence="2" id="KW-1003">Cell membrane</keyword>
<proteinExistence type="predicted"/>
<dbReference type="Pfam" id="PF04277">
    <property type="entry name" value="OAD_gamma"/>
    <property type="match status" value="1"/>
</dbReference>
<evidence type="ECO:0000256" key="4">
    <source>
        <dbReference type="ARBA" id="ARBA00022989"/>
    </source>
</evidence>
<reference evidence="7 8" key="1">
    <citation type="submission" date="2017-01" db="EMBL/GenBank/DDBJ databases">
        <title>Genome sequencing of Rhodoferax fermentans JCM 7819.</title>
        <authorList>
            <person name="Kim Y.J."/>
            <person name="Farh M.E.-A."/>
            <person name="Yang D.-C."/>
        </authorList>
    </citation>
    <scope>NUCLEOTIDE SEQUENCE [LARGE SCALE GENOMIC DNA]</scope>
    <source>
        <strain evidence="7 8">JCM 7819</strain>
    </source>
</reference>
<evidence type="ECO:0000313" key="7">
    <source>
        <dbReference type="EMBL" id="OOV08089.1"/>
    </source>
</evidence>
<protein>
    <recommendedName>
        <fullName evidence="9">Oxaloacetate decarboxylase gamma chain</fullName>
    </recommendedName>
</protein>
<name>A0A1T1AVF0_RHOFE</name>
<evidence type="ECO:0000256" key="1">
    <source>
        <dbReference type="ARBA" id="ARBA00004236"/>
    </source>
</evidence>
<keyword evidence="3 6" id="KW-0812">Transmembrane</keyword>
<feature type="transmembrane region" description="Helical" evidence="6">
    <location>
        <begin position="12"/>
        <end position="35"/>
    </location>
</feature>
<keyword evidence="8" id="KW-1185">Reference proteome</keyword>
<evidence type="ECO:0000256" key="6">
    <source>
        <dbReference type="SAM" id="Phobius"/>
    </source>
</evidence>
<comment type="subcellular location">
    <subcellularLocation>
        <location evidence="1">Cell membrane</location>
    </subcellularLocation>
</comment>
<gene>
    <name evidence="7" type="ORF">RF819_16395</name>
</gene>
<dbReference type="AlphaFoldDB" id="A0A1T1AVF0"/>
<evidence type="ECO:0000256" key="5">
    <source>
        <dbReference type="ARBA" id="ARBA00023136"/>
    </source>
</evidence>